<sequence length="203" mass="23675">MKILEFEKRTLCLSEGFREYLIIISPHTNIKNDVLNFKKEFVSHFGRAKYVYSIAHISLSNFLIESTPELTIWNELRHAFRDKKRFEVQTLGFQKFPSSNTLFIEIVSDEIIKLQHQMVAVLRKRAKIGNQGTQKIETPHITIASKIPTYQFDRSWNYFGQKPYSKTFMVDKITVLRKNHSMGESAYKLAFEIDLVNGSSTFA</sequence>
<dbReference type="EMBL" id="RCNR01000015">
    <property type="protein sequence ID" value="MUH36191.1"/>
    <property type="molecule type" value="Genomic_DNA"/>
</dbReference>
<dbReference type="InterPro" id="IPR009097">
    <property type="entry name" value="Cyclic_Pdiesterase"/>
</dbReference>
<dbReference type="GO" id="GO:0016874">
    <property type="term" value="F:ligase activity"/>
    <property type="evidence" value="ECO:0007669"/>
    <property type="project" value="UniProtKB-KW"/>
</dbReference>
<accession>A0A7X2ZTN0</accession>
<dbReference type="PANTHER" id="PTHR40037:SF1">
    <property type="entry name" value="PHOSPHOESTERASE SAOUHSC_00951-RELATED"/>
    <property type="match status" value="1"/>
</dbReference>
<keyword evidence="2" id="KW-1185">Reference proteome</keyword>
<dbReference type="Proteomes" id="UP000540519">
    <property type="component" value="Unassembled WGS sequence"/>
</dbReference>
<gene>
    <name evidence="1" type="ORF">D9O36_10090</name>
</gene>
<dbReference type="PANTHER" id="PTHR40037">
    <property type="entry name" value="PHOSPHOESTERASE YJCG-RELATED"/>
    <property type="match status" value="1"/>
</dbReference>
<organism evidence="1 2">
    <name type="scientific">Zobellia amurskyensis</name>
    <dbReference type="NCBI Taxonomy" id="248905"/>
    <lineage>
        <taxon>Bacteria</taxon>
        <taxon>Pseudomonadati</taxon>
        <taxon>Bacteroidota</taxon>
        <taxon>Flavobacteriia</taxon>
        <taxon>Flavobacteriales</taxon>
        <taxon>Flavobacteriaceae</taxon>
        <taxon>Zobellia</taxon>
    </lineage>
</organism>
<proteinExistence type="predicted"/>
<dbReference type="Gene3D" id="3.90.1140.10">
    <property type="entry name" value="Cyclic phosphodiesterase"/>
    <property type="match status" value="1"/>
</dbReference>
<dbReference type="AlphaFoldDB" id="A0A7X2ZTN0"/>
<protein>
    <submittedName>
        <fullName evidence="1">2'-5' RNA ligase family protein</fullName>
    </submittedName>
</protein>
<name>A0A7X2ZTN0_9FLAO</name>
<evidence type="ECO:0000313" key="2">
    <source>
        <dbReference type="Proteomes" id="UP000540519"/>
    </source>
</evidence>
<reference evidence="1 2" key="1">
    <citation type="journal article" date="2019" name="Mar. Drugs">
        <title>Comparative Genomics and CAZyme Genome Repertoires of Marine Zobellia amurskyensis KMM 3526(T) and Zobellia laminariae KMM 3676(T).</title>
        <authorList>
            <person name="Chernysheva N."/>
            <person name="Bystritskaya E."/>
            <person name="Stenkova A."/>
            <person name="Golovkin I."/>
            <person name="Nedashkovskaya O."/>
            <person name="Isaeva M."/>
        </authorList>
    </citation>
    <scope>NUCLEOTIDE SEQUENCE [LARGE SCALE GENOMIC DNA]</scope>
    <source>
        <strain evidence="1 2">KMM 3526</strain>
    </source>
</reference>
<evidence type="ECO:0000313" key="1">
    <source>
        <dbReference type="EMBL" id="MUH36191.1"/>
    </source>
</evidence>
<dbReference type="OrthoDB" id="1351981at2"/>
<dbReference type="SUPFAM" id="SSF55144">
    <property type="entry name" value="LigT-like"/>
    <property type="match status" value="1"/>
</dbReference>
<dbReference type="RefSeq" id="WP_155599818.1">
    <property type="nucleotide sequence ID" value="NZ_RCNR01000015.1"/>
</dbReference>
<dbReference type="Pfam" id="PF13563">
    <property type="entry name" value="2_5_RNA_ligase2"/>
    <property type="match status" value="1"/>
</dbReference>
<keyword evidence="1" id="KW-0436">Ligase</keyword>
<dbReference type="InterPro" id="IPR050580">
    <property type="entry name" value="2H_phosphoesterase_YjcG-like"/>
</dbReference>
<comment type="caution">
    <text evidence="1">The sequence shown here is derived from an EMBL/GenBank/DDBJ whole genome shotgun (WGS) entry which is preliminary data.</text>
</comment>